<reference evidence="1 2" key="1">
    <citation type="journal article" date="2021" name="Commun. Biol.">
        <title>The genome of Shorea leprosula (Dipterocarpaceae) highlights the ecological relevance of drought in aseasonal tropical rainforests.</title>
        <authorList>
            <person name="Ng K.K.S."/>
            <person name="Kobayashi M.J."/>
            <person name="Fawcett J.A."/>
            <person name="Hatakeyama M."/>
            <person name="Paape T."/>
            <person name="Ng C.H."/>
            <person name="Ang C.C."/>
            <person name="Tnah L.H."/>
            <person name="Lee C.T."/>
            <person name="Nishiyama T."/>
            <person name="Sese J."/>
            <person name="O'Brien M.J."/>
            <person name="Copetti D."/>
            <person name="Mohd Noor M.I."/>
            <person name="Ong R.C."/>
            <person name="Putra M."/>
            <person name="Sireger I.Z."/>
            <person name="Indrioko S."/>
            <person name="Kosugi Y."/>
            <person name="Izuno A."/>
            <person name="Isagi Y."/>
            <person name="Lee S.L."/>
            <person name="Shimizu K.K."/>
        </authorList>
    </citation>
    <scope>NUCLEOTIDE SEQUENCE [LARGE SCALE GENOMIC DNA]</scope>
    <source>
        <strain evidence="1">214</strain>
    </source>
</reference>
<protein>
    <submittedName>
        <fullName evidence="1">Uncharacterized protein</fullName>
    </submittedName>
</protein>
<accession>A0AAV5IJG2</accession>
<keyword evidence="2" id="KW-1185">Reference proteome</keyword>
<dbReference type="AlphaFoldDB" id="A0AAV5IJG2"/>
<gene>
    <name evidence="1" type="ORF">SLEP1_g10905</name>
</gene>
<name>A0AAV5IJG2_9ROSI</name>
<organism evidence="1 2">
    <name type="scientific">Rubroshorea leprosula</name>
    <dbReference type="NCBI Taxonomy" id="152421"/>
    <lineage>
        <taxon>Eukaryota</taxon>
        <taxon>Viridiplantae</taxon>
        <taxon>Streptophyta</taxon>
        <taxon>Embryophyta</taxon>
        <taxon>Tracheophyta</taxon>
        <taxon>Spermatophyta</taxon>
        <taxon>Magnoliopsida</taxon>
        <taxon>eudicotyledons</taxon>
        <taxon>Gunneridae</taxon>
        <taxon>Pentapetalae</taxon>
        <taxon>rosids</taxon>
        <taxon>malvids</taxon>
        <taxon>Malvales</taxon>
        <taxon>Dipterocarpaceae</taxon>
        <taxon>Rubroshorea</taxon>
    </lineage>
</organism>
<evidence type="ECO:0000313" key="2">
    <source>
        <dbReference type="Proteomes" id="UP001054252"/>
    </source>
</evidence>
<dbReference type="Proteomes" id="UP001054252">
    <property type="component" value="Unassembled WGS sequence"/>
</dbReference>
<sequence>MSVSAAGKFLVGRKSRELASVWPILEVQSLFTHCSWVPFTRF</sequence>
<proteinExistence type="predicted"/>
<evidence type="ECO:0000313" key="1">
    <source>
        <dbReference type="EMBL" id="GKU97821.1"/>
    </source>
</evidence>
<comment type="caution">
    <text evidence="1">The sequence shown here is derived from an EMBL/GenBank/DDBJ whole genome shotgun (WGS) entry which is preliminary data.</text>
</comment>
<dbReference type="EMBL" id="BPVZ01000012">
    <property type="protein sequence ID" value="GKU97821.1"/>
    <property type="molecule type" value="Genomic_DNA"/>
</dbReference>